<reference evidence="8 9" key="1">
    <citation type="journal article" date="2013" name="Curr. Biol.">
        <title>The Genome of the Foraminiferan Reticulomyxa filosa.</title>
        <authorList>
            <person name="Glockner G."/>
            <person name="Hulsmann N."/>
            <person name="Schleicher M."/>
            <person name="Noegel A.A."/>
            <person name="Eichinger L."/>
            <person name="Gallinger C."/>
            <person name="Pawlowski J."/>
            <person name="Sierra R."/>
            <person name="Euteneuer U."/>
            <person name="Pillet L."/>
            <person name="Moustafa A."/>
            <person name="Platzer M."/>
            <person name="Groth M."/>
            <person name="Szafranski K."/>
            <person name="Schliwa M."/>
        </authorList>
    </citation>
    <scope>NUCLEOTIDE SEQUENCE [LARGE SCALE GENOMIC DNA]</scope>
</reference>
<dbReference type="Pfam" id="PF00503">
    <property type="entry name" value="G-alpha"/>
    <property type="match status" value="1"/>
</dbReference>
<dbReference type="InterPro" id="IPR011025">
    <property type="entry name" value="GproteinA_insert"/>
</dbReference>
<dbReference type="GO" id="GO:0005834">
    <property type="term" value="C:heterotrimeric G-protein complex"/>
    <property type="evidence" value="ECO:0007669"/>
    <property type="project" value="TreeGrafter"/>
</dbReference>
<keyword evidence="3 5" id="KW-0342">GTP-binding</keyword>
<keyword evidence="4" id="KW-0807">Transducer</keyword>
<feature type="transmembrane region" description="Helical" evidence="7">
    <location>
        <begin position="264"/>
        <end position="281"/>
    </location>
</feature>
<evidence type="ECO:0000313" key="9">
    <source>
        <dbReference type="Proteomes" id="UP000023152"/>
    </source>
</evidence>
<evidence type="ECO:0000313" key="8">
    <source>
        <dbReference type="EMBL" id="ETO07868.1"/>
    </source>
</evidence>
<name>X6M170_RETFI</name>
<dbReference type="GO" id="GO:0005525">
    <property type="term" value="F:GTP binding"/>
    <property type="evidence" value="ECO:0007669"/>
    <property type="project" value="UniProtKB-KW"/>
</dbReference>
<dbReference type="OrthoDB" id="5817230at2759"/>
<dbReference type="GO" id="GO:0001664">
    <property type="term" value="F:G protein-coupled receptor binding"/>
    <property type="evidence" value="ECO:0007669"/>
    <property type="project" value="TreeGrafter"/>
</dbReference>
<dbReference type="PANTHER" id="PTHR10218:SF302">
    <property type="entry name" value="GUANINE NUCLEOTIDE-BINDING PROTEIN ALPHA-5 SUBUNIT"/>
    <property type="match status" value="1"/>
</dbReference>
<keyword evidence="6" id="KW-0460">Magnesium</keyword>
<dbReference type="GO" id="GO:0005737">
    <property type="term" value="C:cytoplasm"/>
    <property type="evidence" value="ECO:0007669"/>
    <property type="project" value="TreeGrafter"/>
</dbReference>
<feature type="transmembrane region" description="Helical" evidence="7">
    <location>
        <begin position="231"/>
        <end position="252"/>
    </location>
</feature>
<comment type="caution">
    <text evidence="8">The sequence shown here is derived from an EMBL/GenBank/DDBJ whole genome shotgun (WGS) entry which is preliminary data.</text>
</comment>
<evidence type="ECO:0000256" key="7">
    <source>
        <dbReference type="SAM" id="Phobius"/>
    </source>
</evidence>
<evidence type="ECO:0000256" key="1">
    <source>
        <dbReference type="ARBA" id="ARBA00022723"/>
    </source>
</evidence>
<dbReference type="PANTHER" id="PTHR10218">
    <property type="entry name" value="GTP-BINDING PROTEIN ALPHA SUBUNIT"/>
    <property type="match status" value="1"/>
</dbReference>
<evidence type="ECO:0000256" key="2">
    <source>
        <dbReference type="ARBA" id="ARBA00022741"/>
    </source>
</evidence>
<feature type="non-terminal residue" evidence="8">
    <location>
        <position position="283"/>
    </location>
</feature>
<dbReference type="Gene3D" id="1.10.400.10">
    <property type="entry name" value="GI Alpha 1, domain 2-like"/>
    <property type="match status" value="1"/>
</dbReference>
<dbReference type="InterPro" id="IPR001019">
    <property type="entry name" value="Gprotein_alpha_su"/>
</dbReference>
<dbReference type="PROSITE" id="PS51882">
    <property type="entry name" value="G_ALPHA"/>
    <property type="match status" value="1"/>
</dbReference>
<accession>X6M170</accession>
<dbReference type="GO" id="GO:0007188">
    <property type="term" value="P:adenylate cyclase-modulating G protein-coupled receptor signaling pathway"/>
    <property type="evidence" value="ECO:0007669"/>
    <property type="project" value="TreeGrafter"/>
</dbReference>
<evidence type="ECO:0000256" key="4">
    <source>
        <dbReference type="ARBA" id="ARBA00023224"/>
    </source>
</evidence>
<dbReference type="InterPro" id="IPR027417">
    <property type="entry name" value="P-loop_NTPase"/>
</dbReference>
<feature type="binding site" evidence="6">
    <location>
        <position position="188"/>
    </location>
    <ligand>
        <name>Mg(2+)</name>
        <dbReference type="ChEBI" id="CHEBI:18420"/>
    </ligand>
</feature>
<keyword evidence="7" id="KW-0472">Membrane</keyword>
<dbReference type="GO" id="GO:0003924">
    <property type="term" value="F:GTPase activity"/>
    <property type="evidence" value="ECO:0007669"/>
    <property type="project" value="InterPro"/>
</dbReference>
<keyword evidence="7" id="KW-1133">Transmembrane helix</keyword>
<evidence type="ECO:0000256" key="5">
    <source>
        <dbReference type="PIRSR" id="PIRSR601019-1"/>
    </source>
</evidence>
<dbReference type="GO" id="GO:0031683">
    <property type="term" value="F:G-protein beta/gamma-subunit complex binding"/>
    <property type="evidence" value="ECO:0007669"/>
    <property type="project" value="InterPro"/>
</dbReference>
<keyword evidence="7" id="KW-0812">Transmembrane</keyword>
<proteinExistence type="predicted"/>
<dbReference type="EMBL" id="ASPP01025633">
    <property type="protein sequence ID" value="ETO07868.1"/>
    <property type="molecule type" value="Genomic_DNA"/>
</dbReference>
<dbReference type="GO" id="GO:0046872">
    <property type="term" value="F:metal ion binding"/>
    <property type="evidence" value="ECO:0007669"/>
    <property type="project" value="UniProtKB-KW"/>
</dbReference>
<dbReference type="SUPFAM" id="SSF47895">
    <property type="entry name" value="Transducin (alpha subunit), insertion domain"/>
    <property type="match status" value="1"/>
</dbReference>
<protein>
    <submittedName>
        <fullName evidence="8">Guanine nucleotide-binding protein G(K) subunit alpha</fullName>
    </submittedName>
</protein>
<evidence type="ECO:0000256" key="6">
    <source>
        <dbReference type="PIRSR" id="PIRSR601019-2"/>
    </source>
</evidence>
<feature type="binding site" evidence="5">
    <location>
        <begin position="171"/>
        <end position="188"/>
    </location>
    <ligand>
        <name>GTP</name>
        <dbReference type="ChEBI" id="CHEBI:37565"/>
    </ligand>
</feature>
<dbReference type="Proteomes" id="UP000023152">
    <property type="component" value="Unassembled WGS sequence"/>
</dbReference>
<organism evidence="8 9">
    <name type="scientific">Reticulomyxa filosa</name>
    <dbReference type="NCBI Taxonomy" id="46433"/>
    <lineage>
        <taxon>Eukaryota</taxon>
        <taxon>Sar</taxon>
        <taxon>Rhizaria</taxon>
        <taxon>Retaria</taxon>
        <taxon>Foraminifera</taxon>
        <taxon>Monothalamids</taxon>
        <taxon>Reticulomyxidae</taxon>
        <taxon>Reticulomyxa</taxon>
    </lineage>
</organism>
<keyword evidence="1 6" id="KW-0479">Metal-binding</keyword>
<keyword evidence="9" id="KW-1185">Reference proteome</keyword>
<evidence type="ECO:0000256" key="3">
    <source>
        <dbReference type="ARBA" id="ARBA00023134"/>
    </source>
</evidence>
<dbReference type="AlphaFoldDB" id="X6M170"/>
<keyword evidence="2 5" id="KW-0547">Nucleotide-binding</keyword>
<dbReference type="Gene3D" id="3.40.50.300">
    <property type="entry name" value="P-loop containing nucleotide triphosphate hydrolases"/>
    <property type="match status" value="1"/>
</dbReference>
<gene>
    <name evidence="8" type="ORF">RFI_29523</name>
</gene>
<sequence>MDCCNYFADIGKKKKSVLLNVLTILQAVCQKVNLTTFDYICVYVEEISCFFFFLIGGTCWCRSLEKMKLWGNKCASENAEAFKAITDISTSDQERISPLLVQTMKQLWKDGIQVYISNTFLQPTSKKKKETVQSTFTNRETFGMFDNAHYFINDLKRIMDPDYEPTFDDILRTRVCFVFFLYFVFTQTTGVVEEEFIFRKSKDKVQRYVIVDVGGILHLCTIFNHTRPHTIRLHTCITHIIHILYVCVCVVWKGQRSERLKWMNLFADLFAVLWVFALSSYDQ</sequence>